<organism evidence="2 3">
    <name type="scientific">Pseudoalteromonas peptidolytica F12-50-A1</name>
    <dbReference type="NCBI Taxonomy" id="1315280"/>
    <lineage>
        <taxon>Bacteria</taxon>
        <taxon>Pseudomonadati</taxon>
        <taxon>Pseudomonadota</taxon>
        <taxon>Gammaproteobacteria</taxon>
        <taxon>Alteromonadales</taxon>
        <taxon>Pseudoalteromonadaceae</taxon>
        <taxon>Pseudoalteromonas</taxon>
    </lineage>
</organism>
<feature type="transmembrane region" description="Helical" evidence="1">
    <location>
        <begin position="50"/>
        <end position="71"/>
    </location>
</feature>
<feature type="transmembrane region" description="Helical" evidence="1">
    <location>
        <begin position="125"/>
        <end position="151"/>
    </location>
</feature>
<dbReference type="AlphaFoldDB" id="A0A8I0MT86"/>
<dbReference type="EMBL" id="AQHF01000019">
    <property type="protein sequence ID" value="MBE0345023.1"/>
    <property type="molecule type" value="Genomic_DNA"/>
</dbReference>
<comment type="caution">
    <text evidence="2">The sequence shown here is derived from an EMBL/GenBank/DDBJ whole genome shotgun (WGS) entry which is preliminary data.</text>
</comment>
<sequence length="229" mass="26758">MKTTWYFYLIVIAFAILLSIAHIKTDMAYHLHTLAVVLSIAYFSRNMLNILHISILLISVTVIELALYALIVTLSPQYNLPYYFTNGVIFTLHLFVDISLFLIFKNRVRLSILFVGKYQPKMREYVYMTHADILLVGLFLLFIVVDGLAFLENLIRNMDYIFGVSEEVAKPFWNWNWVHRSYLYIKSFLLACMLTVILATVYVERFRPAPINESEEDLTPKKSEPQHKS</sequence>
<gene>
    <name evidence="2" type="ORF">PPEP_a3359</name>
</gene>
<keyword evidence="1" id="KW-1133">Transmembrane helix</keyword>
<feature type="transmembrane region" description="Helical" evidence="1">
    <location>
        <begin position="27"/>
        <end position="43"/>
    </location>
</feature>
<name>A0A8I0MT86_9GAMM</name>
<reference evidence="2 3" key="1">
    <citation type="submission" date="2015-06" db="EMBL/GenBank/DDBJ databases">
        <title>Genome sequence of Pseudoalteromonas peptidolytica.</title>
        <authorList>
            <person name="Xie B.-B."/>
            <person name="Rong J.-C."/>
            <person name="Qin Q.-L."/>
            <person name="Zhang Y.-Z."/>
        </authorList>
    </citation>
    <scope>NUCLEOTIDE SEQUENCE [LARGE SCALE GENOMIC DNA]</scope>
    <source>
        <strain evidence="2 3">F12-50-A1</strain>
    </source>
</reference>
<protein>
    <submittedName>
        <fullName evidence="2">Uncharacterized protein</fullName>
    </submittedName>
</protein>
<evidence type="ECO:0000313" key="3">
    <source>
        <dbReference type="Proteomes" id="UP000660708"/>
    </source>
</evidence>
<proteinExistence type="predicted"/>
<feature type="transmembrane region" description="Helical" evidence="1">
    <location>
        <begin position="182"/>
        <end position="203"/>
    </location>
</feature>
<keyword evidence="1" id="KW-0472">Membrane</keyword>
<keyword evidence="1" id="KW-0812">Transmembrane</keyword>
<dbReference type="Proteomes" id="UP000660708">
    <property type="component" value="Unassembled WGS sequence"/>
</dbReference>
<feature type="transmembrane region" description="Helical" evidence="1">
    <location>
        <begin position="83"/>
        <end position="104"/>
    </location>
</feature>
<evidence type="ECO:0000256" key="1">
    <source>
        <dbReference type="SAM" id="Phobius"/>
    </source>
</evidence>
<accession>A0A8I0MT86</accession>
<feature type="transmembrane region" description="Helical" evidence="1">
    <location>
        <begin position="5"/>
        <end position="21"/>
    </location>
</feature>
<keyword evidence="3" id="KW-1185">Reference proteome</keyword>
<evidence type="ECO:0000313" key="2">
    <source>
        <dbReference type="EMBL" id="MBE0345023.1"/>
    </source>
</evidence>